<reference evidence="2 3" key="1">
    <citation type="journal article" date="2014" name="PLoS ONE">
        <title>Global Analysis of Gene Expression Profiles in Physic Nut (Jatropha curcas L.) Seedlings Exposed to Salt Stress.</title>
        <authorList>
            <person name="Zhang L."/>
            <person name="Zhang C."/>
            <person name="Wu P."/>
            <person name="Chen Y."/>
            <person name="Li M."/>
            <person name="Jiang H."/>
            <person name="Wu G."/>
        </authorList>
    </citation>
    <scope>NUCLEOTIDE SEQUENCE [LARGE SCALE GENOMIC DNA]</scope>
    <source>
        <strain evidence="3">cv. GZQX0401</strain>
        <tissue evidence="2">Young leaves</tissue>
    </source>
</reference>
<evidence type="ECO:0000313" key="3">
    <source>
        <dbReference type="Proteomes" id="UP000027138"/>
    </source>
</evidence>
<dbReference type="EMBL" id="KK914648">
    <property type="protein sequence ID" value="KDP30698.1"/>
    <property type="molecule type" value="Genomic_DNA"/>
</dbReference>
<organism evidence="2 3">
    <name type="scientific">Jatropha curcas</name>
    <name type="common">Barbados nut</name>
    <dbReference type="NCBI Taxonomy" id="180498"/>
    <lineage>
        <taxon>Eukaryota</taxon>
        <taxon>Viridiplantae</taxon>
        <taxon>Streptophyta</taxon>
        <taxon>Embryophyta</taxon>
        <taxon>Tracheophyta</taxon>
        <taxon>Spermatophyta</taxon>
        <taxon>Magnoliopsida</taxon>
        <taxon>eudicotyledons</taxon>
        <taxon>Gunneridae</taxon>
        <taxon>Pentapetalae</taxon>
        <taxon>rosids</taxon>
        <taxon>fabids</taxon>
        <taxon>Malpighiales</taxon>
        <taxon>Euphorbiaceae</taxon>
        <taxon>Crotonoideae</taxon>
        <taxon>Jatropheae</taxon>
        <taxon>Jatropha</taxon>
    </lineage>
</organism>
<feature type="region of interest" description="Disordered" evidence="1">
    <location>
        <begin position="68"/>
        <end position="99"/>
    </location>
</feature>
<evidence type="ECO:0000313" key="2">
    <source>
        <dbReference type="EMBL" id="KDP30698.1"/>
    </source>
</evidence>
<sequence>MHEKVAGGTWSVDRTSTTRSSPRALNKTETGEKGRPERRRQWKESIGRAGVTGKSSWRRDFTIERNRSSPAVATLARNERRERKRPETRGEEATAARKNRRWFQVIGKQKGKGEGLWRDGERKENVDGDFFRYFLISGTF</sequence>
<name>A0A067K6S5_JATCU</name>
<proteinExistence type="predicted"/>
<keyword evidence="3" id="KW-1185">Reference proteome</keyword>
<feature type="compositionally biased region" description="Basic and acidic residues" evidence="1">
    <location>
        <begin position="77"/>
        <end position="95"/>
    </location>
</feature>
<feature type="compositionally biased region" description="Polar residues" evidence="1">
    <location>
        <begin position="12"/>
        <end position="23"/>
    </location>
</feature>
<protein>
    <submittedName>
        <fullName evidence="2">Uncharacterized protein</fullName>
    </submittedName>
</protein>
<dbReference type="AlphaFoldDB" id="A0A067K6S5"/>
<feature type="region of interest" description="Disordered" evidence="1">
    <location>
        <begin position="1"/>
        <end position="54"/>
    </location>
</feature>
<evidence type="ECO:0000256" key="1">
    <source>
        <dbReference type="SAM" id="MobiDB-lite"/>
    </source>
</evidence>
<gene>
    <name evidence="2" type="ORF">JCGZ_16133</name>
</gene>
<accession>A0A067K6S5</accession>
<dbReference type="Proteomes" id="UP000027138">
    <property type="component" value="Unassembled WGS sequence"/>
</dbReference>